<dbReference type="InterPro" id="IPR012910">
    <property type="entry name" value="Plug_dom"/>
</dbReference>
<evidence type="ECO:0000256" key="3">
    <source>
        <dbReference type="ARBA" id="ARBA00022452"/>
    </source>
</evidence>
<dbReference type="AlphaFoldDB" id="A0AA41Y8J3"/>
<dbReference type="PROSITE" id="PS52016">
    <property type="entry name" value="TONB_DEPENDENT_REC_3"/>
    <property type="match status" value="1"/>
</dbReference>
<feature type="domain" description="Secretin/TonB short N-terminal" evidence="8">
    <location>
        <begin position="68"/>
        <end position="119"/>
    </location>
</feature>
<dbReference type="InterPro" id="IPR037066">
    <property type="entry name" value="Plug_dom_sf"/>
</dbReference>
<dbReference type="Gene3D" id="2.60.40.1120">
    <property type="entry name" value="Carboxypeptidase-like, regulatory domain"/>
    <property type="match status" value="1"/>
</dbReference>
<keyword evidence="4 7" id="KW-0812">Transmembrane</keyword>
<dbReference type="NCBIfam" id="TIGR04056">
    <property type="entry name" value="OMP_RagA_SusC"/>
    <property type="match status" value="1"/>
</dbReference>
<comment type="similarity">
    <text evidence="7">Belongs to the TonB-dependent receptor family.</text>
</comment>
<dbReference type="InterPro" id="IPR023996">
    <property type="entry name" value="TonB-dep_OMP_SusC/RagA"/>
</dbReference>
<evidence type="ECO:0000256" key="1">
    <source>
        <dbReference type="ARBA" id="ARBA00004571"/>
    </source>
</evidence>
<evidence type="ECO:0000256" key="4">
    <source>
        <dbReference type="ARBA" id="ARBA00022692"/>
    </source>
</evidence>
<keyword evidence="5 7" id="KW-0472">Membrane</keyword>
<evidence type="ECO:0000256" key="6">
    <source>
        <dbReference type="ARBA" id="ARBA00023237"/>
    </source>
</evidence>
<dbReference type="Proteomes" id="UP001163821">
    <property type="component" value="Unassembled WGS sequence"/>
</dbReference>
<dbReference type="InterPro" id="IPR039426">
    <property type="entry name" value="TonB-dep_rcpt-like"/>
</dbReference>
<comment type="caution">
    <text evidence="9">The sequence shown here is derived from an EMBL/GenBank/DDBJ whole genome shotgun (WGS) entry which is preliminary data.</text>
</comment>
<name>A0AA41Y8J3_9BACT</name>
<dbReference type="SMART" id="SM00965">
    <property type="entry name" value="STN"/>
    <property type="match status" value="1"/>
</dbReference>
<comment type="subcellular location">
    <subcellularLocation>
        <location evidence="1 7">Cell outer membrane</location>
        <topology evidence="1 7">Multi-pass membrane protein</topology>
    </subcellularLocation>
</comment>
<keyword evidence="2 7" id="KW-0813">Transport</keyword>
<dbReference type="SUPFAM" id="SSF56935">
    <property type="entry name" value="Porins"/>
    <property type="match status" value="1"/>
</dbReference>
<protein>
    <submittedName>
        <fullName evidence="9">TonB-dependent receptor</fullName>
    </submittedName>
</protein>
<dbReference type="Gene3D" id="2.40.170.20">
    <property type="entry name" value="TonB-dependent receptor, beta-barrel domain"/>
    <property type="match status" value="1"/>
</dbReference>
<keyword evidence="6 7" id="KW-0998">Cell outer membrane</keyword>
<proteinExistence type="inferred from homology"/>
<evidence type="ECO:0000256" key="5">
    <source>
        <dbReference type="ARBA" id="ARBA00023136"/>
    </source>
</evidence>
<evidence type="ECO:0000256" key="2">
    <source>
        <dbReference type="ARBA" id="ARBA00022448"/>
    </source>
</evidence>
<dbReference type="InterPro" id="IPR036942">
    <property type="entry name" value="Beta-barrel_TonB_sf"/>
</dbReference>
<accession>A0AA41Y8J3</accession>
<dbReference type="SUPFAM" id="SSF49464">
    <property type="entry name" value="Carboxypeptidase regulatory domain-like"/>
    <property type="match status" value="1"/>
</dbReference>
<evidence type="ECO:0000256" key="7">
    <source>
        <dbReference type="PROSITE-ProRule" id="PRU01360"/>
    </source>
</evidence>
<dbReference type="GO" id="GO:0009279">
    <property type="term" value="C:cell outer membrane"/>
    <property type="evidence" value="ECO:0007669"/>
    <property type="project" value="UniProtKB-SubCell"/>
</dbReference>
<dbReference type="RefSeq" id="WP_282592561.1">
    <property type="nucleotide sequence ID" value="NZ_JAPAAF010000026.1"/>
</dbReference>
<organism evidence="9 10">
    <name type="scientific">Gaoshiqia sediminis</name>
    <dbReference type="NCBI Taxonomy" id="2986998"/>
    <lineage>
        <taxon>Bacteria</taxon>
        <taxon>Pseudomonadati</taxon>
        <taxon>Bacteroidota</taxon>
        <taxon>Bacteroidia</taxon>
        <taxon>Marinilabiliales</taxon>
        <taxon>Prolixibacteraceae</taxon>
        <taxon>Gaoshiqia</taxon>
    </lineage>
</organism>
<dbReference type="Gene3D" id="2.170.130.10">
    <property type="entry name" value="TonB-dependent receptor, plug domain"/>
    <property type="match status" value="1"/>
</dbReference>
<keyword evidence="3 7" id="KW-1134">Transmembrane beta strand</keyword>
<reference evidence="9" key="1">
    <citation type="submission" date="2022-10" db="EMBL/GenBank/DDBJ databases">
        <title>Gaoshiqiia sediminis gen. nov., sp. nov., isolated from coastal sediment.</title>
        <authorList>
            <person name="Yu W.X."/>
            <person name="Mu D.S."/>
            <person name="Du J.Z."/>
            <person name="Liang Y.Q."/>
        </authorList>
    </citation>
    <scope>NUCLEOTIDE SEQUENCE</scope>
    <source>
        <strain evidence="9">A06</strain>
    </source>
</reference>
<keyword evidence="9" id="KW-0675">Receptor</keyword>
<dbReference type="EMBL" id="JAPAAF010000026">
    <property type="protein sequence ID" value="MCW0483969.1"/>
    <property type="molecule type" value="Genomic_DNA"/>
</dbReference>
<sequence length="1128" mass="124746">MKNYLSEEFFDLTKQLLRKMRTTCLLIIVFASSLFATNVNSQVAKVNIALKNASVIQVIRAIENQTDYLFVYDKNEIDLTRPVDVNAENQSVAEVLNQLFGDSNVEYGVVGSNIVLMPKKTIQQQSPTVSGRVTDLSNQPLPGVTVLVKGTTTGTITDFDGNYTIADIPANGTLVFSFIGMKSQEFVVGNKTSVNVTMEEETVGIEEVVAIGYGTMKKSNLTGAISKVGNEALENRSITRAEQALQGKTAGVQIIQTSGAPGASPAIRVRGFSSNVATPPLFIVDGLRTNDIGLIDPNNIESIEVLKDASSAAIYGAEAGNGVVLITTKKGKKGEGRISYSYQMVTNELANIPKLMDASQYINYMTEGDLITSDQVNSLWDGKTDTDWADAAFETSMMKKHNLAFEGGNERGSYNLSLSYLDYDGIVKGNDDYLQKVSGMLNADYKIKDWLKVGTNNMFERWKGKSVAESNEYGSLLGAVLAMDPLTPVVYTPDNLPVFMRNLITSGNTLLTDESGNYYGLSQFFESDHINPLIIRDRVDSEGQGVNLIGTIYAELNPLKDLTFTSKLGYRVSSNGSYSFSNLFYANNVVHNDKINVSRTNSNSVYYQWENYANYSKSIGEHTFAGMAGISYSEPYSTSVTGSGNEITKNNPLFRDLNYLTPSATKGVSGGYSNTGRQFSYFGRLSYNFKEKYLFQTSLRRDASDLSVLPEGNRWGTFPAASLGYVISKENFFPKSTPIDHLKIRASWGQNGSIGPLGGYRYAATISSPGVYPYGPEIRYQVGSYPNKLENPELKWETSEQLDLGFDLLAFDSRLVFAFDYFNKKTRDLLVDVVPPYETGVGSVTVNAGNVLNKGLEFEMSWRDKIKDFNYSLSANISTLHNEVTYLDPSISRISGANFHTNQGITVFEEGYPIWYMRGYKLLDVDDETGDPIYEDQLTIDTDNDGVKDQKDGIINDNDKVMIGSAIPDFTYGLTFNASWKGLDLTLFGAGSQGNDIFLAMTRNDRPRSNGLTLYYDERWTPTNTTASKPRPNSNGVDKYWISDDVVFDGSYFRIKQIQLGYNLPQRIVNRLAMKNLRVYLSLDDWFTFTDYPGFDPESSAGATSSLGVDKGAYPISRKTTVGVNLTF</sequence>
<dbReference type="InterPro" id="IPR008969">
    <property type="entry name" value="CarboxyPept-like_regulatory"/>
</dbReference>
<dbReference type="InterPro" id="IPR011662">
    <property type="entry name" value="Secretin/TonB_short_N"/>
</dbReference>
<dbReference type="FunFam" id="2.60.40.1120:FF:000003">
    <property type="entry name" value="Outer membrane protein Omp121"/>
    <property type="match status" value="1"/>
</dbReference>
<dbReference type="Pfam" id="PF07715">
    <property type="entry name" value="Plug"/>
    <property type="match status" value="1"/>
</dbReference>
<dbReference type="InterPro" id="IPR023997">
    <property type="entry name" value="TonB-dep_OMP_SusC/RagA_CS"/>
</dbReference>
<evidence type="ECO:0000313" key="10">
    <source>
        <dbReference type="Proteomes" id="UP001163821"/>
    </source>
</evidence>
<gene>
    <name evidence="9" type="ORF">N2K84_14595</name>
</gene>
<dbReference type="NCBIfam" id="TIGR04057">
    <property type="entry name" value="SusC_RagA_signa"/>
    <property type="match status" value="1"/>
</dbReference>
<dbReference type="Pfam" id="PF13715">
    <property type="entry name" value="CarbopepD_reg_2"/>
    <property type="match status" value="1"/>
</dbReference>
<keyword evidence="10" id="KW-1185">Reference proteome</keyword>
<evidence type="ECO:0000313" key="9">
    <source>
        <dbReference type="EMBL" id="MCW0483969.1"/>
    </source>
</evidence>
<evidence type="ECO:0000259" key="8">
    <source>
        <dbReference type="SMART" id="SM00965"/>
    </source>
</evidence>